<dbReference type="Proteomes" id="UP000572212">
    <property type="component" value="Unassembled WGS sequence"/>
</dbReference>
<evidence type="ECO:0000313" key="4">
    <source>
        <dbReference type="EMBL" id="MBB6512996.1"/>
    </source>
</evidence>
<evidence type="ECO:0000313" key="5">
    <source>
        <dbReference type="Proteomes" id="UP000572212"/>
    </source>
</evidence>
<accession>A0A841RNJ5</accession>
<dbReference type="RefSeq" id="WP_246384303.1">
    <property type="nucleotide sequence ID" value="NZ_BAAACU010000053.1"/>
</dbReference>
<keyword evidence="4" id="KW-0560">Oxidoreductase</keyword>
<dbReference type="PANTHER" id="PTHR33563">
    <property type="match status" value="1"/>
</dbReference>
<dbReference type="InterPro" id="IPR002812">
    <property type="entry name" value="DHQS"/>
</dbReference>
<dbReference type="AlphaFoldDB" id="A0A841RNJ5"/>
<keyword evidence="5" id="KW-1185">Reference proteome</keyword>
<dbReference type="Pfam" id="PF26558">
    <property type="entry name" value="DHQS_2nd"/>
    <property type="match status" value="1"/>
</dbReference>
<evidence type="ECO:0000256" key="2">
    <source>
        <dbReference type="ARBA" id="ARBA00023141"/>
    </source>
</evidence>
<dbReference type="GO" id="GO:0008652">
    <property type="term" value="P:amino acid biosynthetic process"/>
    <property type="evidence" value="ECO:0007669"/>
    <property type="project" value="UniProtKB-KW"/>
</dbReference>
<organism evidence="4 5">
    <name type="scientific">Gracilibacillus halotolerans</name>
    <dbReference type="NCBI Taxonomy" id="74386"/>
    <lineage>
        <taxon>Bacteria</taxon>
        <taxon>Bacillati</taxon>
        <taxon>Bacillota</taxon>
        <taxon>Bacilli</taxon>
        <taxon>Bacillales</taxon>
        <taxon>Bacillaceae</taxon>
        <taxon>Gracilibacillus</taxon>
    </lineage>
</organism>
<comment type="caution">
    <text evidence="4">The sequence shown here is derived from an EMBL/GenBank/DDBJ whole genome shotgun (WGS) entry which is preliminary data.</text>
</comment>
<gene>
    <name evidence="4" type="ORF">GGQ92_001786</name>
</gene>
<evidence type="ECO:0000259" key="3">
    <source>
        <dbReference type="Pfam" id="PF26558"/>
    </source>
</evidence>
<dbReference type="GO" id="GO:0009073">
    <property type="term" value="P:aromatic amino acid family biosynthetic process"/>
    <property type="evidence" value="ECO:0007669"/>
    <property type="project" value="UniProtKB-KW"/>
</dbReference>
<sequence>MELQLIEADIIEIQSIGMGSRVCIDFVDELEPTEGLLVGNTGHGYMMILAENRTTDTYPARTFRVNGGAIHQYIVTSNRATSYLSEIKAGQTLPIYKEDGSYREIAVGRVKIEHRPLLRIAAKIKDKEISVTIQEGDSTHLLGKNQQELEGISLNIGDKILVLPDTPGRHLGEKIEEYIIEK</sequence>
<proteinExistence type="predicted"/>
<dbReference type="GO" id="GO:0003856">
    <property type="term" value="F:3-dehydroquinate synthase activity"/>
    <property type="evidence" value="ECO:0007669"/>
    <property type="project" value="InterPro"/>
</dbReference>
<dbReference type="GO" id="GO:0102042">
    <property type="term" value="F:dehydroquinate synthase activity"/>
    <property type="evidence" value="ECO:0007669"/>
    <property type="project" value="UniProtKB-EC"/>
</dbReference>
<keyword evidence="1" id="KW-0028">Amino-acid biosynthesis</keyword>
<dbReference type="EC" id="1.4.1.24" evidence="4"/>
<keyword evidence="2" id="KW-0057">Aromatic amino acid biosynthesis</keyword>
<reference evidence="4 5" key="1">
    <citation type="submission" date="2020-08" db="EMBL/GenBank/DDBJ databases">
        <title>Genomic Encyclopedia of Type Strains, Phase IV (KMG-IV): sequencing the most valuable type-strain genomes for metagenomic binning, comparative biology and taxonomic classification.</title>
        <authorList>
            <person name="Goeker M."/>
        </authorList>
    </citation>
    <scope>NUCLEOTIDE SEQUENCE [LARGE SCALE GENOMIC DNA]</scope>
    <source>
        <strain evidence="4 5">DSM 11805</strain>
    </source>
</reference>
<dbReference type="InterPro" id="IPR056179">
    <property type="entry name" value="DHQS_C"/>
</dbReference>
<dbReference type="PANTHER" id="PTHR33563:SF1">
    <property type="entry name" value="3-DEHYDROQUINATE SYNTHASE"/>
    <property type="match status" value="1"/>
</dbReference>
<feature type="domain" description="3-dehydroquinate synthase C-terminal" evidence="3">
    <location>
        <begin position="8"/>
        <end position="182"/>
    </location>
</feature>
<name>A0A841RNJ5_9BACI</name>
<dbReference type="EMBL" id="JACHON010000007">
    <property type="protein sequence ID" value="MBB6512996.1"/>
    <property type="molecule type" value="Genomic_DNA"/>
</dbReference>
<evidence type="ECO:0000256" key="1">
    <source>
        <dbReference type="ARBA" id="ARBA00022605"/>
    </source>
</evidence>
<protein>
    <submittedName>
        <fullName evidence="4">3-dehydroquinate synthase II</fullName>
        <ecNumber evidence="4">1.4.1.24</ecNumber>
    </submittedName>
</protein>